<evidence type="ECO:0000313" key="3">
    <source>
        <dbReference type="Proteomes" id="UP001444661"/>
    </source>
</evidence>
<name>A0ABR1SZ66_9PEZI</name>
<gene>
    <name evidence="2" type="ORF">PG993_008025</name>
</gene>
<dbReference type="EMBL" id="JAQQWK010000006">
    <property type="protein sequence ID" value="KAK8039614.1"/>
    <property type="molecule type" value="Genomic_DNA"/>
</dbReference>
<evidence type="ECO:0000313" key="2">
    <source>
        <dbReference type="EMBL" id="KAK8039614.1"/>
    </source>
</evidence>
<reference evidence="2 3" key="1">
    <citation type="submission" date="2023-01" db="EMBL/GenBank/DDBJ databases">
        <title>Analysis of 21 Apiospora genomes using comparative genomics revels a genus with tremendous synthesis potential of carbohydrate active enzymes and secondary metabolites.</title>
        <authorList>
            <person name="Sorensen T."/>
        </authorList>
    </citation>
    <scope>NUCLEOTIDE SEQUENCE [LARGE SCALE GENOMIC DNA]</scope>
    <source>
        <strain evidence="2 3">CBS 33761</strain>
    </source>
</reference>
<feature type="region of interest" description="Disordered" evidence="1">
    <location>
        <begin position="34"/>
        <end position="71"/>
    </location>
</feature>
<keyword evidence="3" id="KW-1185">Reference proteome</keyword>
<dbReference type="Proteomes" id="UP001444661">
    <property type="component" value="Unassembled WGS sequence"/>
</dbReference>
<evidence type="ECO:0000256" key="1">
    <source>
        <dbReference type="SAM" id="MobiDB-lite"/>
    </source>
</evidence>
<protein>
    <submittedName>
        <fullName evidence="2">Uncharacterized protein</fullName>
    </submittedName>
</protein>
<accession>A0ABR1SZ66</accession>
<proteinExistence type="predicted"/>
<comment type="caution">
    <text evidence="2">The sequence shown here is derived from an EMBL/GenBank/DDBJ whole genome shotgun (WGS) entry which is preliminary data.</text>
</comment>
<sequence>MVRPYPRRVEYAPEIVDVTDKDIEKHAIERKFAMGKAKRTPRISLPKSASTASPAEHKTSESLPAPGSPRTIDLVRGRERLKVLPDVPEVHAGNVQTWVHLPDAVAASSSAAVDGSCIEKPDGSFGFKQEYIDQINNFKPQPLESILEKE</sequence>
<organism evidence="2 3">
    <name type="scientific">Apiospora rasikravindrae</name>
    <dbReference type="NCBI Taxonomy" id="990691"/>
    <lineage>
        <taxon>Eukaryota</taxon>
        <taxon>Fungi</taxon>
        <taxon>Dikarya</taxon>
        <taxon>Ascomycota</taxon>
        <taxon>Pezizomycotina</taxon>
        <taxon>Sordariomycetes</taxon>
        <taxon>Xylariomycetidae</taxon>
        <taxon>Amphisphaeriales</taxon>
        <taxon>Apiosporaceae</taxon>
        <taxon>Apiospora</taxon>
    </lineage>
</organism>